<name>A0AAW1TUH9_9CUCU</name>
<accession>A0AAW1TUH9</accession>
<evidence type="ECO:0000256" key="1">
    <source>
        <dbReference type="SAM" id="Phobius"/>
    </source>
</evidence>
<keyword evidence="1" id="KW-0812">Transmembrane</keyword>
<evidence type="ECO:0000313" key="3">
    <source>
        <dbReference type="Proteomes" id="UP001431783"/>
    </source>
</evidence>
<sequence>MYCRQHLTQNKNIDKKHALKRAGSLGGESLNSFSILERGIRIGSKIFSNKITESCMSMCFAWRNSFFFFFSGQHSVIAGFDIFVLLVDIDSLDFFDCIRQTQVQNV</sequence>
<keyword evidence="3" id="KW-1185">Reference proteome</keyword>
<gene>
    <name evidence="2" type="ORF">WA026_002333</name>
</gene>
<keyword evidence="1" id="KW-0472">Membrane</keyword>
<comment type="caution">
    <text evidence="2">The sequence shown here is derived from an EMBL/GenBank/DDBJ whole genome shotgun (WGS) entry which is preliminary data.</text>
</comment>
<feature type="transmembrane region" description="Helical" evidence="1">
    <location>
        <begin position="66"/>
        <end position="86"/>
    </location>
</feature>
<reference evidence="2 3" key="1">
    <citation type="submission" date="2023-03" db="EMBL/GenBank/DDBJ databases">
        <title>Genome insight into feeding habits of ladybird beetles.</title>
        <authorList>
            <person name="Li H.-S."/>
            <person name="Huang Y.-H."/>
            <person name="Pang H."/>
        </authorList>
    </citation>
    <scope>NUCLEOTIDE SEQUENCE [LARGE SCALE GENOMIC DNA]</scope>
    <source>
        <strain evidence="2">SYSU_2023b</strain>
        <tissue evidence="2">Whole body</tissue>
    </source>
</reference>
<keyword evidence="1" id="KW-1133">Transmembrane helix</keyword>
<dbReference type="EMBL" id="JARQZJ010000031">
    <property type="protein sequence ID" value="KAK9873985.1"/>
    <property type="molecule type" value="Genomic_DNA"/>
</dbReference>
<proteinExistence type="predicted"/>
<protein>
    <submittedName>
        <fullName evidence="2">Uncharacterized protein</fullName>
    </submittedName>
</protein>
<evidence type="ECO:0000313" key="2">
    <source>
        <dbReference type="EMBL" id="KAK9873985.1"/>
    </source>
</evidence>
<dbReference type="AlphaFoldDB" id="A0AAW1TUH9"/>
<dbReference type="Proteomes" id="UP001431783">
    <property type="component" value="Unassembled WGS sequence"/>
</dbReference>
<organism evidence="2 3">
    <name type="scientific">Henosepilachna vigintioctopunctata</name>
    <dbReference type="NCBI Taxonomy" id="420089"/>
    <lineage>
        <taxon>Eukaryota</taxon>
        <taxon>Metazoa</taxon>
        <taxon>Ecdysozoa</taxon>
        <taxon>Arthropoda</taxon>
        <taxon>Hexapoda</taxon>
        <taxon>Insecta</taxon>
        <taxon>Pterygota</taxon>
        <taxon>Neoptera</taxon>
        <taxon>Endopterygota</taxon>
        <taxon>Coleoptera</taxon>
        <taxon>Polyphaga</taxon>
        <taxon>Cucujiformia</taxon>
        <taxon>Coccinelloidea</taxon>
        <taxon>Coccinellidae</taxon>
        <taxon>Epilachninae</taxon>
        <taxon>Epilachnini</taxon>
        <taxon>Henosepilachna</taxon>
    </lineage>
</organism>